<dbReference type="PANTHER" id="PTHR31402">
    <property type="entry name" value="UPF0711 PROTEIN C18ORF21"/>
    <property type="match status" value="1"/>
</dbReference>
<dbReference type="Pfam" id="PF15719">
    <property type="entry name" value="Rmp24-like"/>
    <property type="match status" value="1"/>
</dbReference>
<dbReference type="PANTHER" id="PTHR31402:SF2">
    <property type="entry name" value="UPF0711 PROTEIN C18ORF21"/>
    <property type="match status" value="1"/>
</dbReference>
<dbReference type="AlphaFoldDB" id="A0A7J5XB16"/>
<dbReference type="EMBL" id="JAAKFY010000026">
    <property type="protein sequence ID" value="KAF3833807.1"/>
    <property type="molecule type" value="Genomic_DNA"/>
</dbReference>
<feature type="compositionally biased region" description="Basic and acidic residues" evidence="2">
    <location>
        <begin position="213"/>
        <end position="224"/>
    </location>
</feature>
<keyword evidence="4" id="KW-1185">Reference proteome</keyword>
<dbReference type="InterPro" id="IPR029779">
    <property type="entry name" value="Rmp24-like"/>
</dbReference>
<reference evidence="3 4" key="1">
    <citation type="submission" date="2020-03" db="EMBL/GenBank/DDBJ databases">
        <title>Dissostichus mawsoni Genome sequencing and assembly.</title>
        <authorList>
            <person name="Park H."/>
        </authorList>
    </citation>
    <scope>NUCLEOTIDE SEQUENCE [LARGE SCALE GENOMIC DNA]</scope>
    <source>
        <strain evidence="3">DM0001</strain>
        <tissue evidence="3">Muscle</tissue>
    </source>
</reference>
<dbReference type="OrthoDB" id="10049098at2759"/>
<comment type="similarity">
    <text evidence="1">Belongs to the UPF0711 family.</text>
</comment>
<dbReference type="Proteomes" id="UP000518266">
    <property type="component" value="Unassembled WGS sequence"/>
</dbReference>
<evidence type="ECO:0000256" key="1">
    <source>
        <dbReference type="ARBA" id="ARBA00006160"/>
    </source>
</evidence>
<protein>
    <submittedName>
        <fullName evidence="3">Uncharacterized protein</fullName>
    </submittedName>
</protein>
<feature type="region of interest" description="Disordered" evidence="2">
    <location>
        <begin position="213"/>
        <end position="306"/>
    </location>
</feature>
<proteinExistence type="inferred from homology"/>
<gene>
    <name evidence="3" type="ORF">F7725_025011</name>
</gene>
<feature type="compositionally biased region" description="Low complexity" evidence="2">
    <location>
        <begin position="254"/>
        <end position="276"/>
    </location>
</feature>
<organism evidence="3 4">
    <name type="scientific">Dissostichus mawsoni</name>
    <name type="common">Antarctic cod</name>
    <dbReference type="NCBI Taxonomy" id="36200"/>
    <lineage>
        <taxon>Eukaryota</taxon>
        <taxon>Metazoa</taxon>
        <taxon>Chordata</taxon>
        <taxon>Craniata</taxon>
        <taxon>Vertebrata</taxon>
        <taxon>Euteleostomi</taxon>
        <taxon>Actinopterygii</taxon>
        <taxon>Neopterygii</taxon>
        <taxon>Teleostei</taxon>
        <taxon>Neoteleostei</taxon>
        <taxon>Acanthomorphata</taxon>
        <taxon>Eupercaria</taxon>
        <taxon>Perciformes</taxon>
        <taxon>Notothenioidei</taxon>
        <taxon>Nototheniidae</taxon>
        <taxon>Dissostichus</taxon>
    </lineage>
</organism>
<sequence>MKFHQEGKTVDFLLDASLLYKETCPELSRFLLQCPVKANEQRKHGPSTLLQNTSVCQYCHQWLHPNNYRMRLRPKRRPSARVQSVLRRKARGKRLSLMQKDLLQRFQKSSSVLGQHSPTLLIRTLVVEFVVIGKHFTHVRIERLRNSLLPLHRNPTLGHLSESEMATFVSEFVFRPCNINEYVPFLSPDGNLPHLQSNVQTQRNEQGIFIWPREDPQHARERGQIQDPQSTHRANMPTPKTPGKDKTPVHTPRSSSSSNTSGSGSSASKTPSKPKNWVVQRLSKILMREDNPGKKKGGLKDFLSSL</sequence>
<evidence type="ECO:0000313" key="4">
    <source>
        <dbReference type="Proteomes" id="UP000518266"/>
    </source>
</evidence>
<accession>A0A7J5XB16</accession>
<evidence type="ECO:0000313" key="3">
    <source>
        <dbReference type="EMBL" id="KAF3833807.1"/>
    </source>
</evidence>
<comment type="caution">
    <text evidence="3">The sequence shown here is derived from an EMBL/GenBank/DDBJ whole genome shotgun (WGS) entry which is preliminary data.</text>
</comment>
<name>A0A7J5XB16_DISMA</name>
<evidence type="ECO:0000256" key="2">
    <source>
        <dbReference type="SAM" id="MobiDB-lite"/>
    </source>
</evidence>